<sequence>MVRYHGKGRGKVYASSDAHTALSSCLVTWKATRLDREKPFFYDDHECQSPLDRALFVSLRTSRVSHMIGDVADLRGKLQGFFQEARKMIAASIVVSPADTSETL</sequence>
<gene>
    <name evidence="1" type="ORF">LIER_29136</name>
</gene>
<evidence type="ECO:0000313" key="1">
    <source>
        <dbReference type="EMBL" id="GAA0176079.1"/>
    </source>
</evidence>
<protein>
    <submittedName>
        <fullName evidence="1">Uncharacterized protein</fullName>
    </submittedName>
</protein>
<comment type="caution">
    <text evidence="1">The sequence shown here is derived from an EMBL/GenBank/DDBJ whole genome shotgun (WGS) entry which is preliminary data.</text>
</comment>
<accession>A0AAV3RJP3</accession>
<dbReference type="AlphaFoldDB" id="A0AAV3RJP3"/>
<name>A0AAV3RJP3_LITER</name>
<organism evidence="1 2">
    <name type="scientific">Lithospermum erythrorhizon</name>
    <name type="common">Purple gromwell</name>
    <name type="synonym">Lithospermum officinale var. erythrorhizon</name>
    <dbReference type="NCBI Taxonomy" id="34254"/>
    <lineage>
        <taxon>Eukaryota</taxon>
        <taxon>Viridiplantae</taxon>
        <taxon>Streptophyta</taxon>
        <taxon>Embryophyta</taxon>
        <taxon>Tracheophyta</taxon>
        <taxon>Spermatophyta</taxon>
        <taxon>Magnoliopsida</taxon>
        <taxon>eudicotyledons</taxon>
        <taxon>Gunneridae</taxon>
        <taxon>Pentapetalae</taxon>
        <taxon>asterids</taxon>
        <taxon>lamiids</taxon>
        <taxon>Boraginales</taxon>
        <taxon>Boraginaceae</taxon>
        <taxon>Boraginoideae</taxon>
        <taxon>Lithospermeae</taxon>
        <taxon>Lithospermum</taxon>
    </lineage>
</organism>
<keyword evidence="2" id="KW-1185">Reference proteome</keyword>
<reference evidence="1 2" key="1">
    <citation type="submission" date="2024-01" db="EMBL/GenBank/DDBJ databases">
        <title>The complete chloroplast genome sequence of Lithospermum erythrorhizon: insights into the phylogenetic relationship among Boraginaceae species and the maternal lineages of purple gromwells.</title>
        <authorList>
            <person name="Okada T."/>
            <person name="Watanabe K."/>
        </authorList>
    </citation>
    <scope>NUCLEOTIDE SEQUENCE [LARGE SCALE GENOMIC DNA]</scope>
</reference>
<evidence type="ECO:0000313" key="2">
    <source>
        <dbReference type="Proteomes" id="UP001454036"/>
    </source>
</evidence>
<proteinExistence type="predicted"/>
<dbReference type="EMBL" id="BAABME010009933">
    <property type="protein sequence ID" value="GAA0176079.1"/>
    <property type="molecule type" value="Genomic_DNA"/>
</dbReference>
<dbReference type="Proteomes" id="UP001454036">
    <property type="component" value="Unassembled WGS sequence"/>
</dbReference>